<feature type="region of interest" description="Disordered" evidence="1">
    <location>
        <begin position="238"/>
        <end position="282"/>
    </location>
</feature>
<gene>
    <name evidence="2" type="primary">Contig5579.g5974</name>
    <name evidence="2" type="ORF">STYLEM_17897</name>
</gene>
<dbReference type="InParanoid" id="A0A078B5G4"/>
<dbReference type="AlphaFoldDB" id="A0A078B5G4"/>
<proteinExistence type="predicted"/>
<keyword evidence="3" id="KW-1185">Reference proteome</keyword>
<dbReference type="Proteomes" id="UP000039865">
    <property type="component" value="Unassembled WGS sequence"/>
</dbReference>
<protein>
    <submittedName>
        <fullName evidence="2">Uncharacterized protein</fullName>
    </submittedName>
</protein>
<name>A0A078B5G4_STYLE</name>
<reference evidence="2 3" key="1">
    <citation type="submission" date="2014-06" db="EMBL/GenBank/DDBJ databases">
        <authorList>
            <person name="Swart Estienne"/>
        </authorList>
    </citation>
    <scope>NUCLEOTIDE SEQUENCE [LARGE SCALE GENOMIC DNA]</scope>
    <source>
        <strain evidence="2 3">130c</strain>
    </source>
</reference>
<evidence type="ECO:0000313" key="2">
    <source>
        <dbReference type="EMBL" id="CDW88773.1"/>
    </source>
</evidence>
<feature type="region of interest" description="Disordered" evidence="1">
    <location>
        <begin position="188"/>
        <end position="223"/>
    </location>
</feature>
<sequence>MSSQGQTQEESPMKQVPEYNFIRTLIQFQKLNIGCNKYFDKLKSLGFKKLRLTDTIPYCILPSSQKLSSTHSWKQYNQQFSSDDPDLQTDIQTFSAEKQKNVAENFTFEQFQASQVADLDWIESLNQDDFGVCLDPEREELINKIEEFKIEPLSLIRHSDPYKRMKLQEESQQEKYLKLINQDVVNKNGSNKLNQQNSQKQQTQIVKSNSLSQNTFINGKNERKREIKINQKLQKLKQVQENNLPQKLKKTKVAREDNNDQDSLEADDYSDNQSSSISEDDDELKVFNNNSSSILNAFPLKSIKSEFPVINRNLPMYQNRNRASLNYSQPSKLLTNNQSQAQSIQRPLNQFLPTQFNNLPEKKSGLLSSELPCSIQGNSRGIFDLFGGQNQNLINRLVPFSGHQSSSATHYRYQNNNQQFRQLPQPPPNNSFNIMQYNNTFKQSPQQMDHGFQRNVQQTVYEDSLQQQSDSDLEIVDQFQFEKSVPSKAVQQKPMIQQQFQSGLGFNVFSSSLRAQQEIRKHQQQFKQPHQWQKQQQFGRSRMVPTIQQPFRKQNLIPAKMAARTNLRFEETIEVDDHQEEVLQIQQQKQPNQRLRLC</sequence>
<dbReference type="EMBL" id="CCKQ01016887">
    <property type="protein sequence ID" value="CDW88773.1"/>
    <property type="molecule type" value="Genomic_DNA"/>
</dbReference>
<evidence type="ECO:0000313" key="3">
    <source>
        <dbReference type="Proteomes" id="UP000039865"/>
    </source>
</evidence>
<organism evidence="2 3">
    <name type="scientific">Stylonychia lemnae</name>
    <name type="common">Ciliate</name>
    <dbReference type="NCBI Taxonomy" id="5949"/>
    <lineage>
        <taxon>Eukaryota</taxon>
        <taxon>Sar</taxon>
        <taxon>Alveolata</taxon>
        <taxon>Ciliophora</taxon>
        <taxon>Intramacronucleata</taxon>
        <taxon>Spirotrichea</taxon>
        <taxon>Stichotrichia</taxon>
        <taxon>Sporadotrichida</taxon>
        <taxon>Oxytrichidae</taxon>
        <taxon>Stylonychinae</taxon>
        <taxon>Stylonychia</taxon>
    </lineage>
</organism>
<feature type="compositionally biased region" description="Polar residues" evidence="1">
    <location>
        <begin position="203"/>
        <end position="218"/>
    </location>
</feature>
<feature type="compositionally biased region" description="Acidic residues" evidence="1">
    <location>
        <begin position="259"/>
        <end position="270"/>
    </location>
</feature>
<accession>A0A078B5G4</accession>
<feature type="compositionally biased region" description="Low complexity" evidence="1">
    <location>
        <begin position="188"/>
        <end position="202"/>
    </location>
</feature>
<evidence type="ECO:0000256" key="1">
    <source>
        <dbReference type="SAM" id="MobiDB-lite"/>
    </source>
</evidence>